<comment type="caution">
    <text evidence="9">The sequence shown here is derived from an EMBL/GenBank/DDBJ whole genome shotgun (WGS) entry which is preliminary data.</text>
</comment>
<dbReference type="PANTHER" id="PTHR13878:SF67">
    <property type="entry name" value="L-GULONOLACTONE OXIDASE 5"/>
    <property type="match status" value="1"/>
</dbReference>
<sequence length="603" mass="66908">MLNTTDITFFQQLTIMAVTEGAFLRHVFWSLNLLLISHMVRMRCSPPEDPIKCSPPSTSNCTITNSYGAFPDRSVCRAAEVVYPISEEELISVVANATMRKRKMKVVTRYSHSIPKLVCPDGQDGLLISTKYLRQILKVDATAMRMTVESGVTLRELIDEAANKAGLALPYTPYWWGLTVGGLLGTGAHGSSLWGKGSSVHDYVIGLRIVTPAGPNQGYAVVRVLDNSHDDINAAKLSLGVLGVVSQVTFELQPLFKRSITNLVKSDSDLGEQALNFGKQHEYADMAWYPSQQKVVYRIDDRVSSNVSGNGFNNFIGFRSTPSLTLAMIRSTEETQESTSDADAKCLTSQITTSTLMANGYGLTNDGISFTGYPVIGYHNLLQASGTCLDSPEDSLVTACPWDPRVKSQFFHQTAISIGLNKVRNFIEDVQKLVAMEPKAMCGLELNNGILMRYVKASNAYLGKQEDAIDFDMTYYRSRNPMTPRLFEDILEEVEQLALFKYGGLPHWGKNRNLAFDDVINKYRNARAFLQVRERYDPLGLFSSEWTDQVLGLQKGVAINKEGCALEGLCICSQDIHCAPDKGYFCRAGRVYKDARVCTRLIS</sequence>
<keyword evidence="10" id="KW-1185">Reference proteome</keyword>
<keyword evidence="4" id="KW-0060">Ascorbate biosynthesis</keyword>
<dbReference type="InterPro" id="IPR010030">
    <property type="entry name" value="GULO_Plant"/>
</dbReference>
<keyword evidence="6" id="KW-0560">Oxidoreductase</keyword>
<evidence type="ECO:0000256" key="6">
    <source>
        <dbReference type="ARBA" id="ARBA00023002"/>
    </source>
</evidence>
<dbReference type="NCBIfam" id="TIGR01677">
    <property type="entry name" value="pln_FAD_oxido"/>
    <property type="match status" value="1"/>
</dbReference>
<feature type="domain" description="FAD-binding PCMH-type" evidence="8">
    <location>
        <begin position="74"/>
        <end position="255"/>
    </location>
</feature>
<evidence type="ECO:0000313" key="10">
    <source>
        <dbReference type="Proteomes" id="UP000607653"/>
    </source>
</evidence>
<dbReference type="SUPFAM" id="SSF56176">
    <property type="entry name" value="FAD-binding/transporter-associated domain-like"/>
    <property type="match status" value="1"/>
</dbReference>
<dbReference type="InterPro" id="IPR050432">
    <property type="entry name" value="FAD-linked_Oxidoreductases_BP"/>
</dbReference>
<dbReference type="PROSITE" id="PS51387">
    <property type="entry name" value="FAD_PCMH"/>
    <property type="match status" value="1"/>
</dbReference>
<comment type="catalytic activity">
    <reaction evidence="7">
        <text>L-gulono-1,4-lactone + O2 = L-ascorbate + H2O2 + H(+)</text>
        <dbReference type="Rhea" id="RHEA:32363"/>
        <dbReference type="ChEBI" id="CHEBI:15378"/>
        <dbReference type="ChEBI" id="CHEBI:15379"/>
        <dbReference type="ChEBI" id="CHEBI:16240"/>
        <dbReference type="ChEBI" id="CHEBI:17587"/>
        <dbReference type="ChEBI" id="CHEBI:38290"/>
        <dbReference type="EC" id="1.1.3.8"/>
    </reaction>
</comment>
<dbReference type="GO" id="GO:0003885">
    <property type="term" value="F:D-arabinono-1,4-lactone oxidase activity"/>
    <property type="evidence" value="ECO:0007669"/>
    <property type="project" value="InterPro"/>
</dbReference>
<comment type="similarity">
    <text evidence="2">Belongs to the oxygen-dependent FAD-linked oxidoreductase family.</text>
</comment>
<evidence type="ECO:0000256" key="7">
    <source>
        <dbReference type="ARBA" id="ARBA00048083"/>
    </source>
</evidence>
<evidence type="ECO:0000256" key="4">
    <source>
        <dbReference type="ARBA" id="ARBA00022644"/>
    </source>
</evidence>
<dbReference type="Proteomes" id="UP000607653">
    <property type="component" value="Unassembled WGS sequence"/>
</dbReference>
<keyword evidence="5" id="KW-0732">Signal</keyword>
<dbReference type="Pfam" id="PF01565">
    <property type="entry name" value="FAD_binding_4"/>
    <property type="match status" value="1"/>
</dbReference>
<proteinExistence type="inferred from homology"/>
<dbReference type="GO" id="GO:0016020">
    <property type="term" value="C:membrane"/>
    <property type="evidence" value="ECO:0007669"/>
    <property type="project" value="InterPro"/>
</dbReference>
<evidence type="ECO:0000256" key="3">
    <source>
        <dbReference type="ARBA" id="ARBA00013121"/>
    </source>
</evidence>
<comment type="pathway">
    <text evidence="1">Cofactor biosynthesis; L-ascorbate biosynthesis.</text>
</comment>
<dbReference type="Pfam" id="PF22906">
    <property type="entry name" value="GULLO2-like_3rd"/>
    <property type="match status" value="1"/>
</dbReference>
<dbReference type="InterPro" id="IPR016169">
    <property type="entry name" value="FAD-bd_PCMH_sub2"/>
</dbReference>
<dbReference type="InterPro" id="IPR036318">
    <property type="entry name" value="FAD-bd_PCMH-like_sf"/>
</dbReference>
<evidence type="ECO:0000259" key="8">
    <source>
        <dbReference type="PROSITE" id="PS51387"/>
    </source>
</evidence>
<evidence type="ECO:0000256" key="5">
    <source>
        <dbReference type="ARBA" id="ARBA00022729"/>
    </source>
</evidence>
<dbReference type="Gene3D" id="3.30.465.10">
    <property type="match status" value="1"/>
</dbReference>
<dbReference type="EC" id="1.1.3.8" evidence="3"/>
<dbReference type="AlphaFoldDB" id="A0A822YX96"/>
<organism evidence="9 10">
    <name type="scientific">Nelumbo nucifera</name>
    <name type="common">Sacred lotus</name>
    <dbReference type="NCBI Taxonomy" id="4432"/>
    <lineage>
        <taxon>Eukaryota</taxon>
        <taxon>Viridiplantae</taxon>
        <taxon>Streptophyta</taxon>
        <taxon>Embryophyta</taxon>
        <taxon>Tracheophyta</taxon>
        <taxon>Spermatophyta</taxon>
        <taxon>Magnoliopsida</taxon>
        <taxon>Proteales</taxon>
        <taxon>Nelumbonaceae</taxon>
        <taxon>Nelumbo</taxon>
    </lineage>
</organism>
<dbReference type="GO" id="GO:0071949">
    <property type="term" value="F:FAD binding"/>
    <property type="evidence" value="ECO:0007669"/>
    <property type="project" value="InterPro"/>
</dbReference>
<gene>
    <name evidence="9" type="ORF">HUJ06_006791</name>
</gene>
<accession>A0A822YX96</accession>
<dbReference type="InterPro" id="IPR006094">
    <property type="entry name" value="Oxid_FAD_bind_N"/>
</dbReference>
<dbReference type="InterPro" id="IPR016166">
    <property type="entry name" value="FAD-bd_PCMH"/>
</dbReference>
<evidence type="ECO:0000256" key="2">
    <source>
        <dbReference type="ARBA" id="ARBA00005466"/>
    </source>
</evidence>
<dbReference type="GO" id="GO:0050105">
    <property type="term" value="F:L-gulonolactone oxidase activity"/>
    <property type="evidence" value="ECO:0007669"/>
    <property type="project" value="UniProtKB-EC"/>
</dbReference>
<name>A0A822YX96_NELNU</name>
<protein>
    <recommendedName>
        <fullName evidence="3">L-gulonolactone oxidase</fullName>
        <ecNumber evidence="3">1.1.3.8</ecNumber>
    </recommendedName>
</protein>
<dbReference type="InterPro" id="IPR007173">
    <property type="entry name" value="ALO_C"/>
</dbReference>
<dbReference type="Pfam" id="PF04030">
    <property type="entry name" value="ALO"/>
    <property type="match status" value="1"/>
</dbReference>
<dbReference type="GO" id="GO:0019853">
    <property type="term" value="P:L-ascorbic acid biosynthetic process"/>
    <property type="evidence" value="ECO:0007669"/>
    <property type="project" value="UniProtKB-UniPathway"/>
</dbReference>
<dbReference type="FunFam" id="3.30.465.10:FF:000033">
    <property type="entry name" value="L-gulonolactone oxidase 5"/>
    <property type="match status" value="1"/>
</dbReference>
<dbReference type="UniPathway" id="UPA00132"/>
<dbReference type="EMBL" id="DUZY01000004">
    <property type="protein sequence ID" value="DAD36151.1"/>
    <property type="molecule type" value="Genomic_DNA"/>
</dbReference>
<dbReference type="InterPro" id="IPR055154">
    <property type="entry name" value="GULLO2-like_C"/>
</dbReference>
<reference evidence="9 10" key="1">
    <citation type="journal article" date="2020" name="Mol. Biol. Evol.">
        <title>Distinct Expression and Methylation Patterns for Genes with Different Fates following a Single Whole-Genome Duplication in Flowering Plants.</title>
        <authorList>
            <person name="Shi T."/>
            <person name="Rahmani R.S."/>
            <person name="Gugger P.F."/>
            <person name="Wang M."/>
            <person name="Li H."/>
            <person name="Zhang Y."/>
            <person name="Li Z."/>
            <person name="Wang Q."/>
            <person name="Van de Peer Y."/>
            <person name="Marchal K."/>
            <person name="Chen J."/>
        </authorList>
    </citation>
    <scope>NUCLEOTIDE SEQUENCE [LARGE SCALE GENOMIC DNA]</scope>
    <source>
        <tissue evidence="9">Leaf</tissue>
    </source>
</reference>
<dbReference type="Gene3D" id="3.30.70.2520">
    <property type="match status" value="1"/>
</dbReference>
<evidence type="ECO:0000256" key="1">
    <source>
        <dbReference type="ARBA" id="ARBA00005147"/>
    </source>
</evidence>
<evidence type="ECO:0000313" key="9">
    <source>
        <dbReference type="EMBL" id="DAD36151.1"/>
    </source>
</evidence>
<dbReference type="PANTHER" id="PTHR13878">
    <property type="entry name" value="GULONOLACTONE OXIDASE"/>
    <property type="match status" value="1"/>
</dbReference>